<dbReference type="InterPro" id="IPR050857">
    <property type="entry name" value="D-2-hydroxyacid_DH"/>
</dbReference>
<comment type="similarity">
    <text evidence="1 4">Belongs to the D-isomer specific 2-hydroxyacid dehydrogenase family.</text>
</comment>
<dbReference type="EMBL" id="WVRA01000002">
    <property type="protein sequence ID" value="NOE17817.1"/>
    <property type="molecule type" value="Genomic_DNA"/>
</dbReference>
<dbReference type="GO" id="GO:0016616">
    <property type="term" value="F:oxidoreductase activity, acting on the CH-OH group of donors, NAD or NADP as acceptor"/>
    <property type="evidence" value="ECO:0007669"/>
    <property type="project" value="InterPro"/>
</dbReference>
<dbReference type="PANTHER" id="PTHR42789">
    <property type="entry name" value="D-ISOMER SPECIFIC 2-HYDROXYACID DEHYDROGENASE FAMILY PROTEIN (AFU_ORTHOLOGUE AFUA_6G10090)"/>
    <property type="match status" value="1"/>
</dbReference>
<dbReference type="Pfam" id="PF00389">
    <property type="entry name" value="2-Hacid_dh"/>
    <property type="match status" value="1"/>
</dbReference>
<dbReference type="AlphaFoldDB" id="A0AA91BQQ9"/>
<comment type="caution">
    <text evidence="7">The sequence shown here is derived from an EMBL/GenBank/DDBJ whole genome shotgun (WGS) entry which is preliminary data.</text>
</comment>
<dbReference type="RefSeq" id="WP_171329179.1">
    <property type="nucleotide sequence ID" value="NZ_WVRA01000002.1"/>
</dbReference>
<dbReference type="CDD" id="cd12169">
    <property type="entry name" value="PGDH_like_1"/>
    <property type="match status" value="1"/>
</dbReference>
<dbReference type="InterPro" id="IPR006139">
    <property type="entry name" value="D-isomer_2_OHA_DH_cat_dom"/>
</dbReference>
<evidence type="ECO:0000313" key="7">
    <source>
        <dbReference type="EMBL" id="NOE17817.1"/>
    </source>
</evidence>
<dbReference type="SUPFAM" id="SSF52283">
    <property type="entry name" value="Formate/glycerate dehydrogenase catalytic domain-like"/>
    <property type="match status" value="1"/>
</dbReference>
<evidence type="ECO:0000256" key="2">
    <source>
        <dbReference type="ARBA" id="ARBA00023002"/>
    </source>
</evidence>
<name>A0AA91BQQ9_9RHOB</name>
<accession>A0AA91BQQ9</accession>
<keyword evidence="3" id="KW-0520">NAD</keyword>
<feature type="domain" description="D-isomer specific 2-hydroxyacid dehydrogenase NAD-binding" evidence="6">
    <location>
        <begin position="113"/>
        <end position="287"/>
    </location>
</feature>
<evidence type="ECO:0000256" key="3">
    <source>
        <dbReference type="ARBA" id="ARBA00023027"/>
    </source>
</evidence>
<dbReference type="InterPro" id="IPR036291">
    <property type="entry name" value="NAD(P)-bd_dom_sf"/>
</dbReference>
<protein>
    <submittedName>
        <fullName evidence="7">D-2-hydroxyacid dehydrogenase family protein</fullName>
    </submittedName>
</protein>
<evidence type="ECO:0000256" key="1">
    <source>
        <dbReference type="ARBA" id="ARBA00005854"/>
    </source>
</evidence>
<evidence type="ECO:0000259" key="5">
    <source>
        <dbReference type="Pfam" id="PF00389"/>
    </source>
</evidence>
<evidence type="ECO:0000259" key="6">
    <source>
        <dbReference type="Pfam" id="PF02826"/>
    </source>
</evidence>
<dbReference type="GO" id="GO:0051287">
    <property type="term" value="F:NAD binding"/>
    <property type="evidence" value="ECO:0007669"/>
    <property type="project" value="InterPro"/>
</dbReference>
<dbReference type="SUPFAM" id="SSF51735">
    <property type="entry name" value="NAD(P)-binding Rossmann-fold domains"/>
    <property type="match status" value="1"/>
</dbReference>
<evidence type="ECO:0000313" key="8">
    <source>
        <dbReference type="Proteomes" id="UP000597886"/>
    </source>
</evidence>
<gene>
    <name evidence="7" type="ORF">GS634_06740</name>
</gene>
<feature type="domain" description="D-isomer specific 2-hydroxyacid dehydrogenase catalytic" evidence="5">
    <location>
        <begin position="20"/>
        <end position="312"/>
    </location>
</feature>
<dbReference type="InterPro" id="IPR006140">
    <property type="entry name" value="D-isomer_DH_NAD-bd"/>
</dbReference>
<dbReference type="Gene3D" id="3.40.50.720">
    <property type="entry name" value="NAD(P)-binding Rossmann-like Domain"/>
    <property type="match status" value="2"/>
</dbReference>
<evidence type="ECO:0000256" key="4">
    <source>
        <dbReference type="RuleBase" id="RU003719"/>
    </source>
</evidence>
<dbReference type="Proteomes" id="UP000597886">
    <property type="component" value="Unassembled WGS sequence"/>
</dbReference>
<keyword evidence="2 4" id="KW-0560">Oxidoreductase</keyword>
<organism evidence="7 8">
    <name type="scientific">Ruegeria atlantica</name>
    <dbReference type="NCBI Taxonomy" id="81569"/>
    <lineage>
        <taxon>Bacteria</taxon>
        <taxon>Pseudomonadati</taxon>
        <taxon>Pseudomonadota</taxon>
        <taxon>Alphaproteobacteria</taxon>
        <taxon>Rhodobacterales</taxon>
        <taxon>Roseobacteraceae</taxon>
        <taxon>Ruegeria</taxon>
    </lineage>
</organism>
<reference evidence="7" key="1">
    <citation type="submission" date="2019-12" db="EMBL/GenBank/DDBJ databases">
        <title>Ruegeria JWLKs population differentiation of coral mucus and skeleton niches.</title>
        <authorList>
            <person name="Luo D."/>
        </authorList>
    </citation>
    <scope>NUCLEOTIDE SEQUENCE</scope>
    <source>
        <strain evidence="7">HKCCD6181</strain>
    </source>
</reference>
<sequence>MKVHILDDWFETLRGLPCFERLNDHEVTVWTDHVEDLDILAKRLQEAQVLVLFRERTKVTRALLEKLPNLQLISQRSVYPHVDVPACTDQGVLLCSNMHSGTPSYAAAELTWALIMAGMRDLPAQMASVKAGHWQAGVGKTLRGRQLGLYGYGRIARAVAGYAEAFGMNVVWWSSDEGRSRAQADGARVAPSREAFFADSDVVSIHVRLKPDTRAIITASDFAQMQPGAIFVNTSRAGLIAPGALLEALNAGRPGKAAIDVFDSEPLTDATDPLLAHPNLLATPHIGFVTEDEFDLQFADIFDQVNAYADGAPIHMINPEVWTTVE</sequence>
<dbReference type="Pfam" id="PF02826">
    <property type="entry name" value="2-Hacid_dh_C"/>
    <property type="match status" value="1"/>
</dbReference>
<proteinExistence type="inferred from homology"/>
<dbReference type="PANTHER" id="PTHR42789:SF1">
    <property type="entry name" value="D-ISOMER SPECIFIC 2-HYDROXYACID DEHYDROGENASE FAMILY PROTEIN (AFU_ORTHOLOGUE AFUA_6G10090)"/>
    <property type="match status" value="1"/>
</dbReference>